<organism evidence="2 3">
    <name type="scientific">Fasciolopsis buskii</name>
    <dbReference type="NCBI Taxonomy" id="27845"/>
    <lineage>
        <taxon>Eukaryota</taxon>
        <taxon>Metazoa</taxon>
        <taxon>Spiralia</taxon>
        <taxon>Lophotrochozoa</taxon>
        <taxon>Platyhelminthes</taxon>
        <taxon>Trematoda</taxon>
        <taxon>Digenea</taxon>
        <taxon>Plagiorchiida</taxon>
        <taxon>Echinostomata</taxon>
        <taxon>Echinostomatoidea</taxon>
        <taxon>Fasciolidae</taxon>
        <taxon>Fasciolopsis</taxon>
    </lineage>
</organism>
<accession>A0A8E0VQH2</accession>
<feature type="region of interest" description="Disordered" evidence="1">
    <location>
        <begin position="38"/>
        <end position="71"/>
    </location>
</feature>
<evidence type="ECO:0000313" key="2">
    <source>
        <dbReference type="EMBL" id="KAA0198536.1"/>
    </source>
</evidence>
<feature type="region of interest" description="Disordered" evidence="1">
    <location>
        <begin position="103"/>
        <end position="123"/>
    </location>
</feature>
<reference evidence="2" key="1">
    <citation type="submission" date="2019-05" db="EMBL/GenBank/DDBJ databases">
        <title>Annotation for the trematode Fasciolopsis buski.</title>
        <authorList>
            <person name="Choi Y.-J."/>
        </authorList>
    </citation>
    <scope>NUCLEOTIDE SEQUENCE</scope>
    <source>
        <strain evidence="2">HT</strain>
        <tissue evidence="2">Whole worm</tissue>
    </source>
</reference>
<gene>
    <name evidence="2" type="ORF">FBUS_04966</name>
</gene>
<protein>
    <submittedName>
        <fullName evidence="2">Uncharacterized protein</fullName>
    </submittedName>
</protein>
<comment type="caution">
    <text evidence="2">The sequence shown here is derived from an EMBL/GenBank/DDBJ whole genome shotgun (WGS) entry which is preliminary data.</text>
</comment>
<sequence length="154" mass="17281">MCPGKSLTLSRIRLLDKKSDDEELISDDEDNLKLWSVSSQDSNHSTPARLERAQQRLVKSESCREYKTDSSGLDDSEFTIRGNLHVHSDEDLEDLLIDYSLDASAGNNSDDDDGEGDLDSDDRDDKHFINFSDLALSDSHGSMHTRNNALVYTN</sequence>
<feature type="compositionally biased region" description="Basic and acidic residues" evidence="1">
    <location>
        <begin position="49"/>
        <end position="68"/>
    </location>
</feature>
<dbReference type="EMBL" id="LUCM01001661">
    <property type="protein sequence ID" value="KAA0198536.1"/>
    <property type="molecule type" value="Genomic_DNA"/>
</dbReference>
<evidence type="ECO:0000313" key="3">
    <source>
        <dbReference type="Proteomes" id="UP000728185"/>
    </source>
</evidence>
<evidence type="ECO:0000256" key="1">
    <source>
        <dbReference type="SAM" id="MobiDB-lite"/>
    </source>
</evidence>
<dbReference type="AlphaFoldDB" id="A0A8E0VQH2"/>
<dbReference type="Proteomes" id="UP000728185">
    <property type="component" value="Unassembled WGS sequence"/>
</dbReference>
<dbReference type="OrthoDB" id="10576841at2759"/>
<feature type="compositionally biased region" description="Acidic residues" evidence="1">
    <location>
        <begin position="109"/>
        <end position="122"/>
    </location>
</feature>
<keyword evidence="3" id="KW-1185">Reference proteome</keyword>
<name>A0A8E0VQH2_9TREM</name>
<proteinExistence type="predicted"/>